<keyword evidence="3" id="KW-1185">Reference proteome</keyword>
<dbReference type="KEGG" id="eke:EK0264_03605"/>
<dbReference type="EMBL" id="CP047156">
    <property type="protein sequence ID" value="QHB99455.1"/>
    <property type="molecule type" value="Genomic_DNA"/>
</dbReference>
<dbReference type="AlphaFoldDB" id="A0A7L4YJQ2"/>
<name>A0A7L4YJQ2_9ACTN</name>
<protein>
    <submittedName>
        <fullName evidence="2">Uncharacterized protein</fullName>
    </submittedName>
</protein>
<dbReference type="Proteomes" id="UP000463857">
    <property type="component" value="Chromosome"/>
</dbReference>
<organism evidence="2 3">
    <name type="scientific">Epidermidibacterium keratini</name>
    <dbReference type="NCBI Taxonomy" id="1891644"/>
    <lineage>
        <taxon>Bacteria</taxon>
        <taxon>Bacillati</taxon>
        <taxon>Actinomycetota</taxon>
        <taxon>Actinomycetes</taxon>
        <taxon>Sporichthyales</taxon>
        <taxon>Sporichthyaceae</taxon>
        <taxon>Epidermidibacterium</taxon>
    </lineage>
</organism>
<proteinExistence type="predicted"/>
<dbReference type="InParanoid" id="A0A7L4YJQ2"/>
<gene>
    <name evidence="2" type="ORF">EK0264_03605</name>
</gene>
<sequence>MRPVAHPHEFVSPDDTYCAFEHPDGRACNRPKGNRVHAIASAEPGASGISDVELIDTAIRACLVSGMREFSANDMQHALSRVSNRRLPGQRFQEWCKRRLIVKAGRTTPSTNPAARGHEVQIYKPGPNWKGASR</sequence>
<evidence type="ECO:0000313" key="3">
    <source>
        <dbReference type="Proteomes" id="UP000463857"/>
    </source>
</evidence>
<accession>A0A7L4YJQ2</accession>
<reference evidence="2 3" key="1">
    <citation type="journal article" date="2018" name="Int. J. Syst. Evol. Microbiol.">
        <title>Epidermidibacterium keratini gen. nov., sp. nov., a member of the family Sporichthyaceae, isolated from keratin epidermis.</title>
        <authorList>
            <person name="Lee D.G."/>
            <person name="Trujillo M.E."/>
            <person name="Kang S."/>
            <person name="Nam J.J."/>
            <person name="Kim Y.J."/>
        </authorList>
    </citation>
    <scope>NUCLEOTIDE SEQUENCE [LARGE SCALE GENOMIC DNA]</scope>
    <source>
        <strain evidence="2 3">EPI-7</strain>
    </source>
</reference>
<evidence type="ECO:0000313" key="2">
    <source>
        <dbReference type="EMBL" id="QHB99455.1"/>
    </source>
</evidence>
<dbReference type="RefSeq" id="WP_159543012.1">
    <property type="nucleotide sequence ID" value="NZ_CP047156.1"/>
</dbReference>
<feature type="region of interest" description="Disordered" evidence="1">
    <location>
        <begin position="106"/>
        <end position="134"/>
    </location>
</feature>
<evidence type="ECO:0000256" key="1">
    <source>
        <dbReference type="SAM" id="MobiDB-lite"/>
    </source>
</evidence>